<accession>A0A480A8Y6</accession>
<keyword evidence="4" id="KW-1185">Reference proteome</keyword>
<dbReference type="RefSeq" id="WP_137668422.1">
    <property type="nucleotide sequence ID" value="NZ_BJCE01000154.1"/>
</dbReference>
<dbReference type="InterPro" id="IPR001932">
    <property type="entry name" value="PPM-type_phosphatase-like_dom"/>
</dbReference>
<sequence length="603" mass="68322">MSKSEKELQELIQLFGWKLYLEPPSDEFKSKWEDFIQDQKNKDLVSKVCDSLLGLVQQSLNNRFGVNEQKISTYNQLEISEINKLWTEILDWLMLINDQKRDREEEIKLSKNLSRWKHILENKLKPKVLSIIEEVIKIHLEQKNKKTELLTNLDTPSTIKTSSGPIPPWQPEQETPIISTEKTPQNNPNLEETITPEKPKDEVTTPLGIWKYLPIPDNEPDKYDEYISKSGISPEGLNLIAARVRGKMHKHNGTNCDDWFEFAVSGKWTIIAVADGAGSKKLSRIGAKISCEAAVKYLSESLANHQIKEGITHSELSTGEDINEIKNILHQAMQTAYQAVEDKAKDSQDSLRYFRLLDNREAEIKDFSATLLLAVHTTIKVEENNYNLILTCQVGDGMLAAISQAGTLKLLGKPDSGDYAGQTDFLTSKNKLETSNLTQKTFHFLGNLKCLMVMTDGVADDYFPNDPGMLELYGDLVLNQIINIDKPENSEINQQLLTTNLGSINSVREVKSYFQTPVERIIDPYLANEPDKILISSVADYAKELNRAVFEVVASPALLAAGIMDELMCEKCQDISPDEKLLIWLDSYYRKGSFDDRTLVVIY</sequence>
<dbReference type="EMBL" id="BJCE01000154">
    <property type="protein sequence ID" value="GCL38584.1"/>
    <property type="molecule type" value="Genomic_DNA"/>
</dbReference>
<feature type="domain" description="PPM-type phosphatase" evidence="2">
    <location>
        <begin position="245"/>
        <end position="466"/>
    </location>
</feature>
<proteinExistence type="predicted"/>
<dbReference type="InterPro" id="IPR036457">
    <property type="entry name" value="PPM-type-like_dom_sf"/>
</dbReference>
<protein>
    <recommendedName>
        <fullName evidence="2">PPM-type phosphatase domain-containing protein</fullName>
    </recommendedName>
</protein>
<name>A0A480A8Y6_9CYAN</name>
<feature type="region of interest" description="Disordered" evidence="1">
    <location>
        <begin position="179"/>
        <end position="200"/>
    </location>
</feature>
<dbReference type="Proteomes" id="UP000300142">
    <property type="component" value="Unassembled WGS sequence"/>
</dbReference>
<comment type="caution">
    <text evidence="3">The sequence shown here is derived from an EMBL/GenBank/DDBJ whole genome shotgun (WGS) entry which is preliminary data.</text>
</comment>
<dbReference type="Gene3D" id="3.60.40.10">
    <property type="entry name" value="PPM-type phosphatase domain"/>
    <property type="match status" value="1"/>
</dbReference>
<evidence type="ECO:0000256" key="1">
    <source>
        <dbReference type="SAM" id="MobiDB-lite"/>
    </source>
</evidence>
<organism evidence="3 4">
    <name type="scientific">Sphaerospermopsis reniformis</name>
    <dbReference type="NCBI Taxonomy" id="531300"/>
    <lineage>
        <taxon>Bacteria</taxon>
        <taxon>Bacillati</taxon>
        <taxon>Cyanobacteriota</taxon>
        <taxon>Cyanophyceae</taxon>
        <taxon>Nostocales</taxon>
        <taxon>Aphanizomenonaceae</taxon>
        <taxon>Sphaerospermopsis</taxon>
    </lineage>
</organism>
<dbReference type="SUPFAM" id="SSF81606">
    <property type="entry name" value="PP2C-like"/>
    <property type="match status" value="1"/>
</dbReference>
<gene>
    <name evidence="3" type="ORF">SR1949_37010</name>
</gene>
<evidence type="ECO:0000313" key="3">
    <source>
        <dbReference type="EMBL" id="GCL38584.1"/>
    </source>
</evidence>
<evidence type="ECO:0000259" key="2">
    <source>
        <dbReference type="Pfam" id="PF13672"/>
    </source>
</evidence>
<reference evidence="4" key="1">
    <citation type="submission" date="2019-02" db="EMBL/GenBank/DDBJ databases">
        <title>Draft genome sequence of Sphaerospermopsis reniformis NIES-1949.</title>
        <authorList>
            <person name="Yamaguchi H."/>
            <person name="Suzuki S."/>
            <person name="Kawachi M."/>
        </authorList>
    </citation>
    <scope>NUCLEOTIDE SEQUENCE [LARGE SCALE GENOMIC DNA]</scope>
    <source>
        <strain evidence="4">NIES-1949</strain>
    </source>
</reference>
<evidence type="ECO:0000313" key="4">
    <source>
        <dbReference type="Proteomes" id="UP000300142"/>
    </source>
</evidence>
<dbReference type="AlphaFoldDB" id="A0A480A8Y6"/>
<feature type="compositionally biased region" description="Polar residues" evidence="1">
    <location>
        <begin position="179"/>
        <end position="192"/>
    </location>
</feature>
<dbReference type="Pfam" id="PF13672">
    <property type="entry name" value="PP2C_2"/>
    <property type="match status" value="1"/>
</dbReference>